<comment type="subcellular location">
    <subcellularLocation>
        <location evidence="5">Cytoplasm</location>
    </subcellularLocation>
    <subcellularLocation>
        <location evidence="1">Membrane</location>
    </subcellularLocation>
</comment>
<evidence type="ECO:0000256" key="2">
    <source>
        <dbReference type="ARBA" id="ARBA00022679"/>
    </source>
</evidence>
<dbReference type="NCBIfam" id="TIGR00466">
    <property type="entry name" value="kdsB"/>
    <property type="match status" value="1"/>
</dbReference>
<dbReference type="PANTHER" id="PTHR42866">
    <property type="entry name" value="3-DEOXY-MANNO-OCTULOSONATE CYTIDYLYLTRANSFERASE"/>
    <property type="match status" value="1"/>
</dbReference>
<comment type="catalytic activity">
    <reaction evidence="5">
        <text>3-deoxy-alpha-D-manno-oct-2-ulosonate + CTP = CMP-3-deoxy-beta-D-manno-octulosonate + diphosphate</text>
        <dbReference type="Rhea" id="RHEA:23448"/>
        <dbReference type="ChEBI" id="CHEBI:33019"/>
        <dbReference type="ChEBI" id="CHEBI:37563"/>
        <dbReference type="ChEBI" id="CHEBI:85986"/>
        <dbReference type="ChEBI" id="CHEBI:85987"/>
        <dbReference type="EC" id="2.7.7.38"/>
    </reaction>
</comment>
<dbReference type="InterPro" id="IPR004528">
    <property type="entry name" value="KdsB"/>
</dbReference>
<dbReference type="AlphaFoldDB" id="A0A0K0XWY0"/>
<keyword evidence="2 5" id="KW-0808">Transferase</keyword>
<dbReference type="Gene3D" id="3.90.550.10">
    <property type="entry name" value="Spore Coat Polysaccharide Biosynthesis Protein SpsA, Chain A"/>
    <property type="match status" value="1"/>
</dbReference>
<accession>A0A0K0XWY0</accession>
<keyword evidence="4 5" id="KW-0448">Lipopolysaccharide biosynthesis</keyword>
<organism evidence="6 7">
    <name type="scientific">Wenzhouxiangella marina</name>
    <dbReference type="NCBI Taxonomy" id="1579979"/>
    <lineage>
        <taxon>Bacteria</taxon>
        <taxon>Pseudomonadati</taxon>
        <taxon>Pseudomonadota</taxon>
        <taxon>Gammaproteobacteria</taxon>
        <taxon>Chromatiales</taxon>
        <taxon>Wenzhouxiangellaceae</taxon>
        <taxon>Wenzhouxiangella</taxon>
    </lineage>
</organism>
<dbReference type="GO" id="GO:0009103">
    <property type="term" value="P:lipopolysaccharide biosynthetic process"/>
    <property type="evidence" value="ECO:0007669"/>
    <property type="project" value="UniProtKB-UniRule"/>
</dbReference>
<comment type="similarity">
    <text evidence="5">Belongs to the KdsB family.</text>
</comment>
<sequence length="250" mass="26731">MSPPFRVLIPARRASSRLPDKVLAEVAGRPLILHVLDRARASGAVSVHVATDSEAVADRVLADGGDVVMTSAHHRSGTDRLAEAVSVLGFDAGDIVVNLQGDEPAMPIACLIQVAELLAEQPEAQMATLWSGIEVEAEWRDPNVVKLVADHAGRALYFSRASVPHPREGGWPRAQGRRHVGLYAYRAGALAAWRTLAASPLEQLESLEQLRALQAGWWIATAEAAAPIPVGIDTPEDLARFRASLSQASV</sequence>
<evidence type="ECO:0000256" key="4">
    <source>
        <dbReference type="ARBA" id="ARBA00022985"/>
    </source>
</evidence>
<protein>
    <recommendedName>
        <fullName evidence="5">3-deoxy-manno-octulosonate cytidylyltransferase</fullName>
        <ecNumber evidence="5">2.7.7.38</ecNumber>
    </recommendedName>
    <alternativeName>
        <fullName evidence="5">CMP-2-keto-3-deoxyoctulosonic acid synthase</fullName>
        <shortName evidence="5">CKS</shortName>
        <shortName evidence="5">CMP-KDO synthase</shortName>
    </alternativeName>
</protein>
<dbReference type="PATRIC" id="fig|1579979.3.peg.1864"/>
<dbReference type="RefSeq" id="WP_049725770.1">
    <property type="nucleotide sequence ID" value="NZ_CP012154.1"/>
</dbReference>
<dbReference type="KEGG" id="wma:WM2015_1821"/>
<keyword evidence="3 5" id="KW-0548">Nucleotidyltransferase</keyword>
<dbReference type="NCBIfam" id="NF003952">
    <property type="entry name" value="PRK05450.1-5"/>
    <property type="match status" value="1"/>
</dbReference>
<reference evidence="6 7" key="1">
    <citation type="submission" date="2015-07" db="EMBL/GenBank/DDBJ databases">
        <authorList>
            <person name="Noorani M."/>
        </authorList>
    </citation>
    <scope>NUCLEOTIDE SEQUENCE [LARGE SCALE GENOMIC DNA]</scope>
    <source>
        <strain evidence="6 7">KCTC 42284</strain>
    </source>
</reference>
<dbReference type="FunFam" id="3.90.550.10:FF:000011">
    <property type="entry name" value="3-deoxy-manno-octulosonate cytidylyltransferase"/>
    <property type="match status" value="1"/>
</dbReference>
<evidence type="ECO:0000313" key="7">
    <source>
        <dbReference type="Proteomes" id="UP000066624"/>
    </source>
</evidence>
<dbReference type="InterPro" id="IPR029044">
    <property type="entry name" value="Nucleotide-diphossugar_trans"/>
</dbReference>
<dbReference type="UniPathway" id="UPA00358">
    <property type="reaction ID" value="UER00476"/>
</dbReference>
<dbReference type="InterPro" id="IPR003329">
    <property type="entry name" value="Cytidylyl_trans"/>
</dbReference>
<comment type="pathway">
    <text evidence="5">Nucleotide-sugar biosynthesis; CMP-3-deoxy-D-manno-octulosonate biosynthesis; CMP-3-deoxy-D-manno-octulosonate from 3-deoxy-D-manno-octulosonate and CTP: step 1/1.</text>
</comment>
<evidence type="ECO:0000313" key="6">
    <source>
        <dbReference type="EMBL" id="AKS42188.1"/>
    </source>
</evidence>
<dbReference type="GO" id="GO:0016020">
    <property type="term" value="C:membrane"/>
    <property type="evidence" value="ECO:0007669"/>
    <property type="project" value="UniProtKB-SubCell"/>
</dbReference>
<dbReference type="GO" id="GO:0033468">
    <property type="term" value="P:CMP-keto-3-deoxy-D-manno-octulosonic acid biosynthetic process"/>
    <property type="evidence" value="ECO:0007669"/>
    <property type="project" value="UniProtKB-UniRule"/>
</dbReference>
<dbReference type="SUPFAM" id="SSF53448">
    <property type="entry name" value="Nucleotide-diphospho-sugar transferases"/>
    <property type="match status" value="1"/>
</dbReference>
<keyword evidence="7" id="KW-1185">Reference proteome</keyword>
<evidence type="ECO:0000256" key="5">
    <source>
        <dbReference type="HAMAP-Rule" id="MF_00057"/>
    </source>
</evidence>
<dbReference type="GO" id="GO:0008690">
    <property type="term" value="F:3-deoxy-manno-octulosonate cytidylyltransferase activity"/>
    <property type="evidence" value="ECO:0007669"/>
    <property type="project" value="UniProtKB-UniRule"/>
</dbReference>
<dbReference type="PANTHER" id="PTHR42866:SF2">
    <property type="entry name" value="3-DEOXY-MANNO-OCTULOSONATE CYTIDYLYLTRANSFERASE, MITOCHONDRIAL"/>
    <property type="match status" value="1"/>
</dbReference>
<dbReference type="EC" id="2.7.7.38" evidence="5"/>
<comment type="function">
    <text evidence="5">Activates KDO (a required 8-carbon sugar) for incorporation into bacterial lipopolysaccharide in Gram-negative bacteria.</text>
</comment>
<dbReference type="CDD" id="cd02517">
    <property type="entry name" value="CMP-KDO-Synthetase"/>
    <property type="match status" value="1"/>
</dbReference>
<dbReference type="GO" id="GO:0005829">
    <property type="term" value="C:cytosol"/>
    <property type="evidence" value="ECO:0007669"/>
    <property type="project" value="TreeGrafter"/>
</dbReference>
<dbReference type="EMBL" id="CP012154">
    <property type="protein sequence ID" value="AKS42188.1"/>
    <property type="molecule type" value="Genomic_DNA"/>
</dbReference>
<dbReference type="Proteomes" id="UP000066624">
    <property type="component" value="Chromosome"/>
</dbReference>
<dbReference type="HAMAP" id="MF_00057">
    <property type="entry name" value="KdsB"/>
    <property type="match status" value="1"/>
</dbReference>
<evidence type="ECO:0000256" key="3">
    <source>
        <dbReference type="ARBA" id="ARBA00022695"/>
    </source>
</evidence>
<name>A0A0K0XWY0_9GAMM</name>
<dbReference type="STRING" id="1579979.WM2015_1821"/>
<gene>
    <name evidence="5" type="primary">kdsB</name>
    <name evidence="6" type="ORF">WM2015_1821</name>
</gene>
<dbReference type="OrthoDB" id="9815559at2"/>
<evidence type="ECO:0000256" key="1">
    <source>
        <dbReference type="ARBA" id="ARBA00004370"/>
    </source>
</evidence>
<dbReference type="Pfam" id="PF02348">
    <property type="entry name" value="CTP_transf_3"/>
    <property type="match status" value="1"/>
</dbReference>
<keyword evidence="5" id="KW-0963">Cytoplasm</keyword>
<proteinExistence type="inferred from homology"/>